<name>A0A024UVK4_9STRA</name>
<evidence type="ECO:0000313" key="2">
    <source>
        <dbReference type="EMBL" id="ETW09693.1"/>
    </source>
</evidence>
<reference evidence="2" key="1">
    <citation type="submission" date="2013-12" db="EMBL/GenBank/DDBJ databases">
        <title>The Genome Sequence of Aphanomyces invadans NJM9701.</title>
        <authorList>
            <consortium name="The Broad Institute Genomics Platform"/>
            <person name="Russ C."/>
            <person name="Tyler B."/>
            <person name="van West P."/>
            <person name="Dieguez-Uribeondo J."/>
            <person name="Young S.K."/>
            <person name="Zeng Q."/>
            <person name="Gargeya S."/>
            <person name="Fitzgerald M."/>
            <person name="Abouelleil A."/>
            <person name="Alvarado L."/>
            <person name="Chapman S.B."/>
            <person name="Gainer-Dewar J."/>
            <person name="Goldberg J."/>
            <person name="Griggs A."/>
            <person name="Gujja S."/>
            <person name="Hansen M."/>
            <person name="Howarth C."/>
            <person name="Imamovic A."/>
            <person name="Ireland A."/>
            <person name="Larimer J."/>
            <person name="McCowan C."/>
            <person name="Murphy C."/>
            <person name="Pearson M."/>
            <person name="Poon T.W."/>
            <person name="Priest M."/>
            <person name="Roberts A."/>
            <person name="Saif S."/>
            <person name="Shea T."/>
            <person name="Sykes S."/>
            <person name="Wortman J."/>
            <person name="Nusbaum C."/>
            <person name="Birren B."/>
        </authorList>
    </citation>
    <scope>NUCLEOTIDE SEQUENCE [LARGE SCALE GENOMIC DNA]</scope>
    <source>
        <strain evidence="2">NJM9701</strain>
    </source>
</reference>
<dbReference type="AlphaFoldDB" id="A0A024UVK4"/>
<feature type="compositionally biased region" description="Basic residues" evidence="1">
    <location>
        <begin position="32"/>
        <end position="42"/>
    </location>
</feature>
<feature type="compositionally biased region" description="Basic and acidic residues" evidence="1">
    <location>
        <begin position="15"/>
        <end position="27"/>
    </location>
</feature>
<accession>A0A024UVK4</accession>
<dbReference type="VEuPathDB" id="FungiDB:H310_00203"/>
<sequence>MHKPLVLGSARIGRRLNDAPPTHERGRPTSPKLHKARTPHYHQQREERRDRRVPGRLFDVHVLVQSQQPAHDGRTSEEYCEEVQPGKVQGHFCAEIRFHGIRQVQVRGENGPLKGIPQLKLCKHVV</sequence>
<dbReference type="EMBL" id="KI913952">
    <property type="protein sequence ID" value="ETW09693.1"/>
    <property type="molecule type" value="Genomic_DNA"/>
</dbReference>
<dbReference type="GeneID" id="20077253"/>
<organism evidence="2">
    <name type="scientific">Aphanomyces invadans</name>
    <dbReference type="NCBI Taxonomy" id="157072"/>
    <lineage>
        <taxon>Eukaryota</taxon>
        <taxon>Sar</taxon>
        <taxon>Stramenopiles</taxon>
        <taxon>Oomycota</taxon>
        <taxon>Saprolegniomycetes</taxon>
        <taxon>Saprolegniales</taxon>
        <taxon>Verrucalvaceae</taxon>
        <taxon>Aphanomyces</taxon>
    </lineage>
</organism>
<proteinExistence type="predicted"/>
<feature type="region of interest" description="Disordered" evidence="1">
    <location>
        <begin position="1"/>
        <end position="53"/>
    </location>
</feature>
<evidence type="ECO:0000256" key="1">
    <source>
        <dbReference type="SAM" id="MobiDB-lite"/>
    </source>
</evidence>
<protein>
    <submittedName>
        <fullName evidence="2">Uncharacterized protein</fullName>
    </submittedName>
</protein>
<gene>
    <name evidence="2" type="ORF">H310_00203</name>
</gene>
<dbReference type="RefSeq" id="XP_008861104.1">
    <property type="nucleotide sequence ID" value="XM_008862882.1"/>
</dbReference>
<feature type="compositionally biased region" description="Basic and acidic residues" evidence="1">
    <location>
        <begin position="43"/>
        <end position="53"/>
    </location>
</feature>